<proteinExistence type="inferred from homology"/>
<organism evidence="4 5">
    <name type="scientific">Dactylonectria macrodidyma</name>
    <dbReference type="NCBI Taxonomy" id="307937"/>
    <lineage>
        <taxon>Eukaryota</taxon>
        <taxon>Fungi</taxon>
        <taxon>Dikarya</taxon>
        <taxon>Ascomycota</taxon>
        <taxon>Pezizomycotina</taxon>
        <taxon>Sordariomycetes</taxon>
        <taxon>Hypocreomycetidae</taxon>
        <taxon>Hypocreales</taxon>
        <taxon>Nectriaceae</taxon>
        <taxon>Dactylonectria</taxon>
    </lineage>
</organism>
<dbReference type="AlphaFoldDB" id="A0A9P9EQL3"/>
<evidence type="ECO:0000313" key="5">
    <source>
        <dbReference type="Proteomes" id="UP000738349"/>
    </source>
</evidence>
<feature type="chain" id="PRO_5040283145" evidence="3">
    <location>
        <begin position="20"/>
        <end position="257"/>
    </location>
</feature>
<reference evidence="4" key="1">
    <citation type="journal article" date="2021" name="Nat. Commun.">
        <title>Genetic determinants of endophytism in the Arabidopsis root mycobiome.</title>
        <authorList>
            <person name="Mesny F."/>
            <person name="Miyauchi S."/>
            <person name="Thiergart T."/>
            <person name="Pickel B."/>
            <person name="Atanasova L."/>
            <person name="Karlsson M."/>
            <person name="Huettel B."/>
            <person name="Barry K.W."/>
            <person name="Haridas S."/>
            <person name="Chen C."/>
            <person name="Bauer D."/>
            <person name="Andreopoulos W."/>
            <person name="Pangilinan J."/>
            <person name="LaButti K."/>
            <person name="Riley R."/>
            <person name="Lipzen A."/>
            <person name="Clum A."/>
            <person name="Drula E."/>
            <person name="Henrissat B."/>
            <person name="Kohler A."/>
            <person name="Grigoriev I.V."/>
            <person name="Martin F.M."/>
            <person name="Hacquard S."/>
        </authorList>
    </citation>
    <scope>NUCLEOTIDE SEQUENCE</scope>
    <source>
        <strain evidence="4">MPI-CAGE-AT-0147</strain>
    </source>
</reference>
<sequence>MHLSKVAALAAFFATGTLAAPAEEAQPGFSRLERRAVEVAHDSLNALAQNLDNSATSNAIKKLQPSLYIESGCQPYPAIDTSGDWSGGLNPSGSASGGCRDLTKAQVYQRGGWHNGVYGILYTWYMPKDQGGGNTGITGHRHDWEGVVVWVNNPAASIPKVLGIATSAHGKYVKEAGAFKNTMPGTTHPTVKYYQDTAFFGTHSIHTTGNEGRYQPIIGWDFMNDNMRKALNTVNWGSANCPISNGNFANNLAKAAL</sequence>
<dbReference type="PANTHER" id="PTHR33657:SF8">
    <property type="entry name" value="DOMAIN PROTEIN, PUTATIVE (AFU_ORTHOLOGUE AFUA_5G00600)-RELATED"/>
    <property type="match status" value="1"/>
</dbReference>
<keyword evidence="2" id="KW-0843">Virulence</keyword>
<comment type="similarity">
    <text evidence="1">Belongs to the Necrosis inducing protein (NPP1) family.</text>
</comment>
<dbReference type="PIRSF" id="PIRSF029958">
    <property type="entry name" value="Necrosis-inducing_protein"/>
    <property type="match status" value="1"/>
</dbReference>
<comment type="caution">
    <text evidence="4">The sequence shown here is derived from an EMBL/GenBank/DDBJ whole genome shotgun (WGS) entry which is preliminary data.</text>
</comment>
<dbReference type="OrthoDB" id="4972648at2759"/>
<dbReference type="Pfam" id="PF05630">
    <property type="entry name" value="NPP1"/>
    <property type="match status" value="1"/>
</dbReference>
<dbReference type="InterPro" id="IPR008701">
    <property type="entry name" value="NPP1"/>
</dbReference>
<evidence type="ECO:0000256" key="3">
    <source>
        <dbReference type="SAM" id="SignalP"/>
    </source>
</evidence>
<protein>
    <submittedName>
        <fullName evidence="4">Necrosis and ethylene-inducing protein 1</fullName>
    </submittedName>
</protein>
<keyword evidence="5" id="KW-1185">Reference proteome</keyword>
<accession>A0A9P9EQL3</accession>
<dbReference type="Proteomes" id="UP000738349">
    <property type="component" value="Unassembled WGS sequence"/>
</dbReference>
<keyword evidence="3" id="KW-0732">Signal</keyword>
<evidence type="ECO:0000256" key="1">
    <source>
        <dbReference type="ARBA" id="ARBA00009520"/>
    </source>
</evidence>
<name>A0A9P9EQL3_9HYPO</name>
<dbReference type="PANTHER" id="PTHR33657">
    <property type="entry name" value="DOMAIN PROTEIN, PUTATIVE (AFU_ORTHOLOGUE AFUA_5G00600)-RELATED"/>
    <property type="match status" value="1"/>
</dbReference>
<feature type="signal peptide" evidence="3">
    <location>
        <begin position="1"/>
        <end position="19"/>
    </location>
</feature>
<evidence type="ECO:0000313" key="4">
    <source>
        <dbReference type="EMBL" id="KAH7141632.1"/>
    </source>
</evidence>
<dbReference type="EMBL" id="JAGMUV010000010">
    <property type="protein sequence ID" value="KAH7141632.1"/>
    <property type="molecule type" value="Genomic_DNA"/>
</dbReference>
<gene>
    <name evidence="4" type="ORF">EDB81DRAFT_691131</name>
</gene>
<evidence type="ECO:0000256" key="2">
    <source>
        <dbReference type="ARBA" id="ARBA00023026"/>
    </source>
</evidence>